<dbReference type="InterPro" id="IPR001478">
    <property type="entry name" value="PDZ"/>
</dbReference>
<dbReference type="InterPro" id="IPR041489">
    <property type="entry name" value="PDZ_6"/>
</dbReference>
<name>A0ABD4T265_9CYAN</name>
<dbReference type="SMART" id="SM00228">
    <property type="entry name" value="PDZ"/>
    <property type="match status" value="1"/>
</dbReference>
<comment type="caution">
    <text evidence="2">The sequence shown here is derived from an EMBL/GenBank/DDBJ whole genome shotgun (WGS) entry which is preliminary data.</text>
</comment>
<reference evidence="2 3" key="1">
    <citation type="journal article" date="2015" name="Genome Announc.">
        <title>Draft Genome Sequence of Filamentous Marine Cyanobacterium Lyngbya confervoides Strain BDU141951.</title>
        <authorList>
            <person name="Chandrababunaidu M.M."/>
            <person name="Sen D."/>
            <person name="Tripathy S."/>
        </authorList>
    </citation>
    <scope>NUCLEOTIDE SEQUENCE [LARGE SCALE GENOMIC DNA]</scope>
    <source>
        <strain evidence="2 3">BDU141951</strain>
    </source>
</reference>
<dbReference type="PROSITE" id="PS51257">
    <property type="entry name" value="PROKAR_LIPOPROTEIN"/>
    <property type="match status" value="1"/>
</dbReference>
<dbReference type="InterPro" id="IPR001969">
    <property type="entry name" value="Aspartic_peptidase_AS"/>
</dbReference>
<organism evidence="2 3">
    <name type="scientific">Lyngbya confervoides BDU141951</name>
    <dbReference type="NCBI Taxonomy" id="1574623"/>
    <lineage>
        <taxon>Bacteria</taxon>
        <taxon>Bacillati</taxon>
        <taxon>Cyanobacteriota</taxon>
        <taxon>Cyanophyceae</taxon>
        <taxon>Oscillatoriophycideae</taxon>
        <taxon>Oscillatoriales</taxon>
        <taxon>Microcoleaceae</taxon>
        <taxon>Lyngbya</taxon>
    </lineage>
</organism>
<feature type="domain" description="PDZ" evidence="1">
    <location>
        <begin position="327"/>
        <end position="401"/>
    </location>
</feature>
<dbReference type="EMBL" id="JTHE03000042">
    <property type="protein sequence ID" value="MCM1982530.1"/>
    <property type="molecule type" value="Genomic_DNA"/>
</dbReference>
<dbReference type="AlphaFoldDB" id="A0ABD4T265"/>
<evidence type="ECO:0000313" key="3">
    <source>
        <dbReference type="Proteomes" id="UP000031561"/>
    </source>
</evidence>
<proteinExistence type="predicted"/>
<dbReference type="InterPro" id="IPR036034">
    <property type="entry name" value="PDZ_sf"/>
</dbReference>
<dbReference type="PROSITE" id="PS00141">
    <property type="entry name" value="ASP_PROTEASE"/>
    <property type="match status" value="1"/>
</dbReference>
<evidence type="ECO:0000259" key="1">
    <source>
        <dbReference type="SMART" id="SM00228"/>
    </source>
</evidence>
<evidence type="ECO:0000313" key="2">
    <source>
        <dbReference type="EMBL" id="MCM1982530.1"/>
    </source>
</evidence>
<dbReference type="InterPro" id="IPR021109">
    <property type="entry name" value="Peptidase_aspartic_dom_sf"/>
</dbReference>
<keyword evidence="3" id="KW-1185">Reference proteome</keyword>
<sequence>MADTRTLGRWIIGVALVGSLLGCQSQSTSGPSPFKLKVSAQIHGNLVYVPTAINGGPPRPLILDSGAQPSLLTQEVTRQVGATSAGPIIIHGIGAAPVQAKRLNPLLFDLTGVPLQPSQVLAIPDSVSQSLSQQTGRPFQGILGSVLFQSYVVEVDFQRQTLQLQSPSTFRYSGSGQVLPLKIKQQRPYLEATVRWNDQDQTPGEFLLDLGSTQALDLQSGLSLAEAQRFQGDPERWMIGLGGQERSRVGRVQALELGPITVPNPITAVSHPALLKAGQSKSPRSGVPLAGRIGNQILSRFKVIFNYHDRVVILEPNAQVQAPFFADMSGLQILAEGSQLNEYRVATVYPHTPAHRQGFAPGDRLLTIDQTSVSTLSLHQVRQRFISSPGTVRQLQVERRGAILTKSLILEDLLR</sequence>
<accession>A0ABD4T265</accession>
<dbReference type="Gene3D" id="2.40.70.10">
    <property type="entry name" value="Acid Proteases"/>
    <property type="match status" value="2"/>
</dbReference>
<gene>
    <name evidence="2" type="ORF">QQ91_0006790</name>
</gene>
<dbReference type="Gene3D" id="2.30.42.10">
    <property type="match status" value="1"/>
</dbReference>
<dbReference type="SUPFAM" id="SSF50156">
    <property type="entry name" value="PDZ domain-like"/>
    <property type="match status" value="1"/>
</dbReference>
<dbReference type="Proteomes" id="UP000031561">
    <property type="component" value="Unassembled WGS sequence"/>
</dbReference>
<protein>
    <submittedName>
        <fullName evidence="2">PDZ domain-containing protein</fullName>
    </submittedName>
</protein>
<dbReference type="RefSeq" id="WP_166281357.1">
    <property type="nucleotide sequence ID" value="NZ_JTHE03000042.1"/>
</dbReference>
<dbReference type="Pfam" id="PF17820">
    <property type="entry name" value="PDZ_6"/>
    <property type="match status" value="1"/>
</dbReference>
<dbReference type="SUPFAM" id="SSF50630">
    <property type="entry name" value="Acid proteases"/>
    <property type="match status" value="1"/>
</dbReference>